<dbReference type="KEGG" id="clz:BIU88_09175"/>
<dbReference type="PROSITE" id="PS51755">
    <property type="entry name" value="OMPR_PHOB"/>
    <property type="match status" value="1"/>
</dbReference>
<evidence type="ECO:0000313" key="11">
    <source>
        <dbReference type="Proteomes" id="UP000095185"/>
    </source>
</evidence>
<dbReference type="GO" id="GO:0000156">
    <property type="term" value="F:phosphorelay response regulator activity"/>
    <property type="evidence" value="ECO:0007669"/>
    <property type="project" value="TreeGrafter"/>
</dbReference>
<keyword evidence="3" id="KW-0805">Transcription regulation</keyword>
<dbReference type="PROSITE" id="PS50110">
    <property type="entry name" value="RESPONSE_REGULATORY"/>
    <property type="match status" value="1"/>
</dbReference>
<name>A0A1D8D695_CHLLM</name>
<dbReference type="Proteomes" id="UP000095185">
    <property type="component" value="Chromosome"/>
</dbReference>
<dbReference type="SMART" id="SM00862">
    <property type="entry name" value="Trans_reg_C"/>
    <property type="match status" value="1"/>
</dbReference>
<feature type="domain" description="Response regulatory" evidence="8">
    <location>
        <begin position="2"/>
        <end position="116"/>
    </location>
</feature>
<dbReference type="Gene3D" id="6.10.250.690">
    <property type="match status" value="1"/>
</dbReference>
<keyword evidence="1 6" id="KW-0597">Phosphoprotein</keyword>
<dbReference type="STRING" id="274537.BIU88_09175"/>
<dbReference type="EMBL" id="CP017305">
    <property type="protein sequence ID" value="AOS84284.1"/>
    <property type="molecule type" value="Genomic_DNA"/>
</dbReference>
<evidence type="ECO:0000256" key="5">
    <source>
        <dbReference type="ARBA" id="ARBA00023163"/>
    </source>
</evidence>
<evidence type="ECO:0000256" key="1">
    <source>
        <dbReference type="ARBA" id="ARBA00022553"/>
    </source>
</evidence>
<evidence type="ECO:0000259" key="9">
    <source>
        <dbReference type="PROSITE" id="PS51755"/>
    </source>
</evidence>
<dbReference type="Gene3D" id="1.10.10.10">
    <property type="entry name" value="Winged helix-like DNA-binding domain superfamily/Winged helix DNA-binding domain"/>
    <property type="match status" value="1"/>
</dbReference>
<dbReference type="PANTHER" id="PTHR48111">
    <property type="entry name" value="REGULATOR OF RPOS"/>
    <property type="match status" value="1"/>
</dbReference>
<feature type="domain" description="OmpR/PhoB-type" evidence="9">
    <location>
        <begin position="123"/>
        <end position="221"/>
    </location>
</feature>
<dbReference type="PANTHER" id="PTHR48111:SF22">
    <property type="entry name" value="REGULATOR OF RPOS"/>
    <property type="match status" value="1"/>
</dbReference>
<dbReference type="InterPro" id="IPR011006">
    <property type="entry name" value="CheY-like_superfamily"/>
</dbReference>
<dbReference type="GO" id="GO:0032993">
    <property type="term" value="C:protein-DNA complex"/>
    <property type="evidence" value="ECO:0007669"/>
    <property type="project" value="TreeGrafter"/>
</dbReference>
<organism evidence="10 11">
    <name type="scientific">Chlorobaculum limnaeum</name>
    <dbReference type="NCBI Taxonomy" id="274537"/>
    <lineage>
        <taxon>Bacteria</taxon>
        <taxon>Pseudomonadati</taxon>
        <taxon>Chlorobiota</taxon>
        <taxon>Chlorobiia</taxon>
        <taxon>Chlorobiales</taxon>
        <taxon>Chlorobiaceae</taxon>
        <taxon>Chlorobaculum</taxon>
    </lineage>
</organism>
<dbReference type="InterPro" id="IPR039420">
    <property type="entry name" value="WalR-like"/>
</dbReference>
<dbReference type="CDD" id="cd00383">
    <property type="entry name" value="trans_reg_C"/>
    <property type="match status" value="1"/>
</dbReference>
<dbReference type="SMART" id="SM00448">
    <property type="entry name" value="REC"/>
    <property type="match status" value="1"/>
</dbReference>
<dbReference type="Gene3D" id="3.40.50.2300">
    <property type="match status" value="1"/>
</dbReference>
<evidence type="ECO:0000313" key="10">
    <source>
        <dbReference type="EMBL" id="AOS84284.1"/>
    </source>
</evidence>
<dbReference type="GO" id="GO:0006355">
    <property type="term" value="P:regulation of DNA-templated transcription"/>
    <property type="evidence" value="ECO:0007669"/>
    <property type="project" value="InterPro"/>
</dbReference>
<evidence type="ECO:0000256" key="6">
    <source>
        <dbReference type="PROSITE-ProRule" id="PRU00169"/>
    </source>
</evidence>
<dbReference type="SUPFAM" id="SSF52172">
    <property type="entry name" value="CheY-like"/>
    <property type="match status" value="1"/>
</dbReference>
<reference evidence="10" key="1">
    <citation type="submission" date="2016-09" db="EMBL/GenBank/DDBJ databases">
        <title>Genome sequence of Chlorobaculum limnaeum.</title>
        <authorList>
            <person name="Liu Z."/>
            <person name="Tank M."/>
            <person name="Bryant D.A."/>
        </authorList>
    </citation>
    <scope>NUCLEOTIDE SEQUENCE [LARGE SCALE GENOMIC DNA]</scope>
    <source>
        <strain evidence="10">DSM 1677</strain>
    </source>
</reference>
<evidence type="ECO:0000256" key="3">
    <source>
        <dbReference type="ARBA" id="ARBA00023015"/>
    </source>
</evidence>
<dbReference type="FunFam" id="3.40.50.2300:FF:000001">
    <property type="entry name" value="DNA-binding response regulator PhoB"/>
    <property type="match status" value="1"/>
</dbReference>
<sequence>MRILIIEDEPGIASFLKEGLEEEYFAVDVAGDGRKGLELALTSDYDLLLVDWMIPGISGIEVCRQLRKEGVETPVIFLTAKDTIEDVVFGLDAGANDYIRKPFEFEELLARIRVQLRRRGSEGGPLAAGLLSVDPATHEARYGPAGLALTPKEFALLEFLLRNKGKVCTRSRIIEHVWDMHFDSDTSVIDVYINFLRKKLDAAGCRNLIQTIRGVGYIVREGEAEEA</sequence>
<dbReference type="RefSeq" id="WP_069810477.1">
    <property type="nucleotide sequence ID" value="NZ_CP017305.1"/>
</dbReference>
<dbReference type="GO" id="GO:0000976">
    <property type="term" value="F:transcription cis-regulatory region binding"/>
    <property type="evidence" value="ECO:0007669"/>
    <property type="project" value="TreeGrafter"/>
</dbReference>
<evidence type="ECO:0000259" key="8">
    <source>
        <dbReference type="PROSITE" id="PS50110"/>
    </source>
</evidence>
<dbReference type="InterPro" id="IPR001789">
    <property type="entry name" value="Sig_transdc_resp-reg_receiver"/>
</dbReference>
<keyword evidence="5" id="KW-0804">Transcription</keyword>
<keyword evidence="2" id="KW-0902">Two-component regulatory system</keyword>
<gene>
    <name evidence="10" type="ORF">BIU88_09175</name>
</gene>
<keyword evidence="4 7" id="KW-0238">DNA-binding</keyword>
<proteinExistence type="predicted"/>
<evidence type="ECO:0000256" key="7">
    <source>
        <dbReference type="PROSITE-ProRule" id="PRU01091"/>
    </source>
</evidence>
<evidence type="ECO:0000256" key="2">
    <source>
        <dbReference type="ARBA" id="ARBA00023012"/>
    </source>
</evidence>
<keyword evidence="11" id="KW-1185">Reference proteome</keyword>
<dbReference type="SUPFAM" id="SSF46894">
    <property type="entry name" value="C-terminal effector domain of the bipartite response regulators"/>
    <property type="match status" value="1"/>
</dbReference>
<dbReference type="OrthoDB" id="9790442at2"/>
<dbReference type="AlphaFoldDB" id="A0A1D8D695"/>
<dbReference type="GO" id="GO:0005829">
    <property type="term" value="C:cytosol"/>
    <property type="evidence" value="ECO:0007669"/>
    <property type="project" value="TreeGrafter"/>
</dbReference>
<dbReference type="InterPro" id="IPR001867">
    <property type="entry name" value="OmpR/PhoB-type_DNA-bd"/>
</dbReference>
<feature type="DNA-binding region" description="OmpR/PhoB-type" evidence="7">
    <location>
        <begin position="123"/>
        <end position="221"/>
    </location>
</feature>
<dbReference type="Pfam" id="PF00486">
    <property type="entry name" value="Trans_reg_C"/>
    <property type="match status" value="1"/>
</dbReference>
<feature type="modified residue" description="4-aspartylphosphate" evidence="6">
    <location>
        <position position="51"/>
    </location>
</feature>
<dbReference type="CDD" id="cd19935">
    <property type="entry name" value="REC_OmpR_CusR-like"/>
    <property type="match status" value="1"/>
</dbReference>
<dbReference type="InterPro" id="IPR016032">
    <property type="entry name" value="Sig_transdc_resp-reg_C-effctor"/>
</dbReference>
<dbReference type="InterPro" id="IPR036388">
    <property type="entry name" value="WH-like_DNA-bd_sf"/>
</dbReference>
<accession>A0A1D8D695</accession>
<dbReference type="FunFam" id="1.10.10.10:FF:000005">
    <property type="entry name" value="Two-component system response regulator"/>
    <property type="match status" value="1"/>
</dbReference>
<protein>
    <submittedName>
        <fullName evidence="10">DNA-binding response regulator</fullName>
    </submittedName>
</protein>
<evidence type="ECO:0000256" key="4">
    <source>
        <dbReference type="ARBA" id="ARBA00023125"/>
    </source>
</evidence>
<dbReference type="Pfam" id="PF00072">
    <property type="entry name" value="Response_reg"/>
    <property type="match status" value="1"/>
</dbReference>